<keyword evidence="2 8" id="KW-0808">Transferase</keyword>
<dbReference type="EC" id="2.7.8.7" evidence="8"/>
<comment type="similarity">
    <text evidence="8">Belongs to the P-Pant transferase superfamily. AcpS family.</text>
</comment>
<evidence type="ECO:0000256" key="5">
    <source>
        <dbReference type="ARBA" id="ARBA00022842"/>
    </source>
</evidence>
<comment type="function">
    <text evidence="8">Transfers the 4'-phosphopantetheine moiety from coenzyme A to a Ser of acyl-carrier-protein.</text>
</comment>
<sequence>MQYLLKENMIRGIGTDIVETDRISRAIKKDFFLKGAFSESEIAMARKRNTESFLAGNFAAKEAFVKALGLGFRGIKLKDFEVLRDEYGKPFIRISNHSNIHLKDINEKNIYVSISNTKSVAVAMVVIEVD</sequence>
<feature type="binding site" evidence="8">
    <location>
        <position position="62"/>
    </location>
    <ligand>
        <name>Mg(2+)</name>
        <dbReference type="ChEBI" id="CHEBI:18420"/>
    </ligand>
</feature>
<dbReference type="InterPro" id="IPR004568">
    <property type="entry name" value="Ppantetheine-prot_Trfase_dom"/>
</dbReference>
<evidence type="ECO:0000313" key="11">
    <source>
        <dbReference type="Proteomes" id="UP000003434"/>
    </source>
</evidence>
<evidence type="ECO:0000256" key="7">
    <source>
        <dbReference type="ARBA" id="ARBA00023160"/>
    </source>
</evidence>
<dbReference type="NCBIfam" id="TIGR00516">
    <property type="entry name" value="acpS"/>
    <property type="match status" value="1"/>
</dbReference>
<dbReference type="GO" id="GO:0008897">
    <property type="term" value="F:holo-[acyl-carrier-protein] synthase activity"/>
    <property type="evidence" value="ECO:0007669"/>
    <property type="project" value="UniProtKB-UniRule"/>
</dbReference>
<dbReference type="GO" id="GO:0000287">
    <property type="term" value="F:magnesium ion binding"/>
    <property type="evidence" value="ECO:0007669"/>
    <property type="project" value="UniProtKB-UniRule"/>
</dbReference>
<evidence type="ECO:0000256" key="6">
    <source>
        <dbReference type="ARBA" id="ARBA00023098"/>
    </source>
</evidence>
<feature type="domain" description="4'-phosphopantetheinyl transferase" evidence="9">
    <location>
        <begin position="12"/>
        <end position="102"/>
    </location>
</feature>
<evidence type="ECO:0000256" key="2">
    <source>
        <dbReference type="ARBA" id="ARBA00022679"/>
    </source>
</evidence>
<gene>
    <name evidence="8 10" type="primary">acpS</name>
    <name evidence="10" type="ORF">HMPREF0381_1752</name>
</gene>
<dbReference type="Pfam" id="PF01648">
    <property type="entry name" value="ACPS"/>
    <property type="match status" value="1"/>
</dbReference>
<dbReference type="SUPFAM" id="SSF56214">
    <property type="entry name" value="4'-phosphopantetheinyl transferase"/>
    <property type="match status" value="1"/>
</dbReference>
<evidence type="ECO:0000256" key="8">
    <source>
        <dbReference type="HAMAP-Rule" id="MF_00101"/>
    </source>
</evidence>
<keyword evidence="8" id="KW-0963">Cytoplasm</keyword>
<comment type="catalytic activity">
    <reaction evidence="8">
        <text>apo-[ACP] + CoA = holo-[ACP] + adenosine 3',5'-bisphosphate + H(+)</text>
        <dbReference type="Rhea" id="RHEA:12068"/>
        <dbReference type="Rhea" id="RHEA-COMP:9685"/>
        <dbReference type="Rhea" id="RHEA-COMP:9690"/>
        <dbReference type="ChEBI" id="CHEBI:15378"/>
        <dbReference type="ChEBI" id="CHEBI:29999"/>
        <dbReference type="ChEBI" id="CHEBI:57287"/>
        <dbReference type="ChEBI" id="CHEBI:58343"/>
        <dbReference type="ChEBI" id="CHEBI:64479"/>
        <dbReference type="EC" id="2.7.8.7"/>
    </reaction>
</comment>
<proteinExistence type="inferred from homology"/>
<dbReference type="eggNOG" id="COG0736">
    <property type="taxonomic scope" value="Bacteria"/>
</dbReference>
<dbReference type="HOGENOM" id="CLU_089696_0_2_9"/>
<dbReference type="GO" id="GO:0005737">
    <property type="term" value="C:cytoplasm"/>
    <property type="evidence" value="ECO:0007669"/>
    <property type="project" value="UniProtKB-SubCell"/>
</dbReference>
<comment type="subcellular location">
    <subcellularLocation>
        <location evidence="8">Cytoplasm</location>
    </subcellularLocation>
</comment>
<evidence type="ECO:0000256" key="3">
    <source>
        <dbReference type="ARBA" id="ARBA00022723"/>
    </source>
</evidence>
<accession>E6LP67</accession>
<dbReference type="HAMAP" id="MF_00101">
    <property type="entry name" value="AcpS"/>
    <property type="match status" value="1"/>
</dbReference>
<evidence type="ECO:0000313" key="10">
    <source>
        <dbReference type="EMBL" id="EFU76385.1"/>
    </source>
</evidence>
<dbReference type="InterPro" id="IPR008278">
    <property type="entry name" value="4-PPantetheinyl_Trfase_dom"/>
</dbReference>
<reference evidence="10 11" key="1">
    <citation type="submission" date="2010-12" db="EMBL/GenBank/DDBJ databases">
        <authorList>
            <person name="Muzny D."/>
            <person name="Qin X."/>
            <person name="Deng J."/>
            <person name="Jiang H."/>
            <person name="Liu Y."/>
            <person name="Qu J."/>
            <person name="Song X.-Z."/>
            <person name="Zhang L."/>
            <person name="Thornton R."/>
            <person name="Coyle M."/>
            <person name="Francisco L."/>
            <person name="Jackson L."/>
            <person name="Javaid M."/>
            <person name="Korchina V."/>
            <person name="Kovar C."/>
            <person name="Mata R."/>
            <person name="Mathew T."/>
            <person name="Ngo R."/>
            <person name="Nguyen L."/>
            <person name="Nguyen N."/>
            <person name="Okwuonu G."/>
            <person name="Ongeri F."/>
            <person name="Pham C."/>
            <person name="Simmons D."/>
            <person name="Wilczek-Boney K."/>
            <person name="Hale W."/>
            <person name="Jakkamsetti A."/>
            <person name="Pham P."/>
            <person name="Ruth R."/>
            <person name="San Lucas F."/>
            <person name="Warren J."/>
            <person name="Zhang J."/>
            <person name="Zhao Z."/>
            <person name="Zhou C."/>
            <person name="Zhu D."/>
            <person name="Lee S."/>
            <person name="Bess C."/>
            <person name="Blankenburg K."/>
            <person name="Forbes L."/>
            <person name="Fu Q."/>
            <person name="Gubbala S."/>
            <person name="Hirani K."/>
            <person name="Jayaseelan J.C."/>
            <person name="Lara F."/>
            <person name="Munidasa M."/>
            <person name="Palculict T."/>
            <person name="Patil S."/>
            <person name="Pu L.-L."/>
            <person name="Saada N."/>
            <person name="Tang L."/>
            <person name="Weissenberger G."/>
            <person name="Zhu Y."/>
            <person name="Hemphill L."/>
            <person name="Shang Y."/>
            <person name="Youmans B."/>
            <person name="Ayvaz T."/>
            <person name="Ross M."/>
            <person name="Santibanez J."/>
            <person name="Aqrawi P."/>
            <person name="Gross S."/>
            <person name="Joshi V."/>
            <person name="Fowler G."/>
            <person name="Nazareth L."/>
            <person name="Reid J."/>
            <person name="Worley K."/>
            <person name="Petrosino J."/>
            <person name="Highlander S."/>
            <person name="Gibbs R."/>
        </authorList>
    </citation>
    <scope>NUCLEOTIDE SEQUENCE [LARGE SCALE GENOMIC DNA]</scope>
    <source>
        <strain evidence="10 11">DSM 3986</strain>
    </source>
</reference>
<dbReference type="Gene3D" id="3.90.470.20">
    <property type="entry name" value="4'-phosphopantetheinyl transferase domain"/>
    <property type="match status" value="1"/>
</dbReference>
<dbReference type="NCBIfam" id="TIGR00556">
    <property type="entry name" value="pantethn_trn"/>
    <property type="match status" value="1"/>
</dbReference>
<dbReference type="InterPro" id="IPR037143">
    <property type="entry name" value="4-PPantetheinyl_Trfase_dom_sf"/>
</dbReference>
<keyword evidence="1 8" id="KW-0444">Lipid biosynthesis</keyword>
<keyword evidence="5 8" id="KW-0460">Magnesium</keyword>
<evidence type="ECO:0000256" key="4">
    <source>
        <dbReference type="ARBA" id="ARBA00022832"/>
    </source>
</evidence>
<comment type="caution">
    <text evidence="10">The sequence shown here is derived from an EMBL/GenBank/DDBJ whole genome shotgun (WGS) entry which is preliminary data.</text>
</comment>
<keyword evidence="3 8" id="KW-0479">Metal-binding</keyword>
<keyword evidence="7 8" id="KW-0275">Fatty acid biosynthesis</keyword>
<evidence type="ECO:0000256" key="1">
    <source>
        <dbReference type="ARBA" id="ARBA00022516"/>
    </source>
</evidence>
<organism evidence="10 11">
    <name type="scientific">Lachnoanaerobaculum saburreum DSM 3986</name>
    <dbReference type="NCBI Taxonomy" id="887325"/>
    <lineage>
        <taxon>Bacteria</taxon>
        <taxon>Bacillati</taxon>
        <taxon>Bacillota</taxon>
        <taxon>Clostridia</taxon>
        <taxon>Lachnospirales</taxon>
        <taxon>Lachnospiraceae</taxon>
        <taxon>Lachnoanaerobaculum</taxon>
    </lineage>
</organism>
<keyword evidence="6 8" id="KW-0443">Lipid metabolism</keyword>
<keyword evidence="4 8" id="KW-0276">Fatty acid metabolism</keyword>
<dbReference type="InterPro" id="IPR002582">
    <property type="entry name" value="ACPS"/>
</dbReference>
<dbReference type="AlphaFoldDB" id="E6LP67"/>
<protein>
    <recommendedName>
        <fullName evidence="8">Holo-[acyl-carrier-protein] synthase</fullName>
        <shortName evidence="8">Holo-ACP synthase</shortName>
        <ecNumber evidence="8">2.7.8.7</ecNumber>
    </recommendedName>
    <alternativeName>
        <fullName evidence="8">4'-phosphopantetheinyl transferase AcpS</fullName>
    </alternativeName>
</protein>
<dbReference type="GO" id="GO:0006633">
    <property type="term" value="P:fatty acid biosynthetic process"/>
    <property type="evidence" value="ECO:0007669"/>
    <property type="project" value="UniProtKB-UniRule"/>
</dbReference>
<feature type="binding site" evidence="8">
    <location>
        <position position="16"/>
    </location>
    <ligand>
        <name>Mg(2+)</name>
        <dbReference type="ChEBI" id="CHEBI:18420"/>
    </ligand>
</feature>
<dbReference type="Proteomes" id="UP000003434">
    <property type="component" value="Unassembled WGS sequence"/>
</dbReference>
<comment type="cofactor">
    <cofactor evidence="8">
        <name>Mg(2+)</name>
        <dbReference type="ChEBI" id="CHEBI:18420"/>
    </cofactor>
</comment>
<dbReference type="EMBL" id="AEPW01000075">
    <property type="protein sequence ID" value="EFU76385.1"/>
    <property type="molecule type" value="Genomic_DNA"/>
</dbReference>
<name>E6LP67_9FIRM</name>
<evidence type="ECO:0000259" key="9">
    <source>
        <dbReference type="Pfam" id="PF01648"/>
    </source>
</evidence>